<sequence length="210" mass="24701">MPKDTFMNLPFEKQSLILDVAIKEFHDKGYDLASISSIVEKAQIAKGSFYQYFEGKDDLFKHIVVIINDKKTQFAHPVILTFDQLNFFDWFKKMLFATFEFLKSYPVLAKISVDFWKHSSTHTKERILGEEMNRTHEFLTVFIEKAVQKNELRNDISIEYLARYISSQLAFFNDYLLETYDDLTLVSEKNLEKIITTFLSILEHGTKNHS</sequence>
<dbReference type="InterPro" id="IPR050624">
    <property type="entry name" value="HTH-type_Tx_Regulator"/>
</dbReference>
<evidence type="ECO:0000256" key="1">
    <source>
        <dbReference type="ARBA" id="ARBA00023125"/>
    </source>
</evidence>
<name>A0AAW6U9A2_9MOLU</name>
<evidence type="ECO:0000313" key="4">
    <source>
        <dbReference type="EMBL" id="MDI6453254.1"/>
    </source>
</evidence>
<dbReference type="RefSeq" id="WP_282839684.1">
    <property type="nucleotide sequence ID" value="NZ_JASCXW010000022.1"/>
</dbReference>
<evidence type="ECO:0000256" key="2">
    <source>
        <dbReference type="PROSITE-ProRule" id="PRU00335"/>
    </source>
</evidence>
<evidence type="ECO:0000259" key="3">
    <source>
        <dbReference type="PROSITE" id="PS50977"/>
    </source>
</evidence>
<keyword evidence="1 2" id="KW-0238">DNA-binding</keyword>
<reference evidence="4" key="1">
    <citation type="submission" date="2023-05" db="EMBL/GenBank/DDBJ databases">
        <title>Mariniplasma microaerophilum sp. nov., a novel anaerobic mollicute isolated from terrestrial mud volcano, Taman Peninsula, Russia.</title>
        <authorList>
            <person name="Khomyakova M.A."/>
            <person name="Merkel A.Y."/>
            <person name="Slobodkin A.I."/>
        </authorList>
    </citation>
    <scope>NUCLEOTIDE SEQUENCE</scope>
    <source>
        <strain evidence="4">M4Ah</strain>
    </source>
</reference>
<dbReference type="SUPFAM" id="SSF46689">
    <property type="entry name" value="Homeodomain-like"/>
    <property type="match status" value="1"/>
</dbReference>
<keyword evidence="5" id="KW-1185">Reference proteome</keyword>
<dbReference type="GO" id="GO:0003677">
    <property type="term" value="F:DNA binding"/>
    <property type="evidence" value="ECO:0007669"/>
    <property type="project" value="UniProtKB-UniRule"/>
</dbReference>
<dbReference type="PANTHER" id="PTHR43479">
    <property type="entry name" value="ACREF/ENVCD OPERON REPRESSOR-RELATED"/>
    <property type="match status" value="1"/>
</dbReference>
<dbReference type="InterPro" id="IPR001647">
    <property type="entry name" value="HTH_TetR"/>
</dbReference>
<feature type="domain" description="HTH tetR-type" evidence="3">
    <location>
        <begin position="11"/>
        <end position="71"/>
    </location>
</feature>
<dbReference type="PRINTS" id="PR00455">
    <property type="entry name" value="HTHTETR"/>
</dbReference>
<dbReference type="Pfam" id="PF00440">
    <property type="entry name" value="TetR_N"/>
    <property type="match status" value="1"/>
</dbReference>
<gene>
    <name evidence="4" type="ORF">QJ521_06740</name>
</gene>
<dbReference type="EMBL" id="JASCXW010000022">
    <property type="protein sequence ID" value="MDI6453254.1"/>
    <property type="molecule type" value="Genomic_DNA"/>
</dbReference>
<protein>
    <submittedName>
        <fullName evidence="4">TetR/AcrR family transcriptional regulator</fullName>
    </submittedName>
</protein>
<evidence type="ECO:0000313" key="5">
    <source>
        <dbReference type="Proteomes" id="UP001431532"/>
    </source>
</evidence>
<dbReference type="InterPro" id="IPR036271">
    <property type="entry name" value="Tet_transcr_reg_TetR-rel_C_sf"/>
</dbReference>
<proteinExistence type="predicted"/>
<dbReference type="PROSITE" id="PS01081">
    <property type="entry name" value="HTH_TETR_1"/>
    <property type="match status" value="1"/>
</dbReference>
<dbReference type="InterPro" id="IPR009057">
    <property type="entry name" value="Homeodomain-like_sf"/>
</dbReference>
<dbReference type="SUPFAM" id="SSF48498">
    <property type="entry name" value="Tetracyclin repressor-like, C-terminal domain"/>
    <property type="match status" value="1"/>
</dbReference>
<dbReference type="InterPro" id="IPR023772">
    <property type="entry name" value="DNA-bd_HTH_TetR-type_CS"/>
</dbReference>
<dbReference type="AlphaFoldDB" id="A0AAW6U9A2"/>
<dbReference type="Gene3D" id="1.10.357.10">
    <property type="entry name" value="Tetracycline Repressor, domain 2"/>
    <property type="match status" value="1"/>
</dbReference>
<feature type="DNA-binding region" description="H-T-H motif" evidence="2">
    <location>
        <begin position="34"/>
        <end position="53"/>
    </location>
</feature>
<dbReference type="PROSITE" id="PS50977">
    <property type="entry name" value="HTH_TETR_2"/>
    <property type="match status" value="1"/>
</dbReference>
<organism evidence="4 5">
    <name type="scientific">Peloplasma aerotolerans</name>
    <dbReference type="NCBI Taxonomy" id="3044389"/>
    <lineage>
        <taxon>Bacteria</taxon>
        <taxon>Bacillati</taxon>
        <taxon>Mycoplasmatota</taxon>
        <taxon>Mollicutes</taxon>
        <taxon>Acholeplasmatales</taxon>
        <taxon>Acholeplasmataceae</taxon>
        <taxon>Peloplasma</taxon>
    </lineage>
</organism>
<dbReference type="Proteomes" id="UP001431532">
    <property type="component" value="Unassembled WGS sequence"/>
</dbReference>
<accession>A0AAW6U9A2</accession>
<comment type="caution">
    <text evidence="4">The sequence shown here is derived from an EMBL/GenBank/DDBJ whole genome shotgun (WGS) entry which is preliminary data.</text>
</comment>
<dbReference type="PANTHER" id="PTHR43479:SF11">
    <property type="entry name" value="ACREF_ENVCD OPERON REPRESSOR-RELATED"/>
    <property type="match status" value="1"/>
</dbReference>